<proteinExistence type="predicted"/>
<evidence type="ECO:0000256" key="1">
    <source>
        <dbReference type="SAM" id="MobiDB-lite"/>
    </source>
</evidence>
<feature type="transmembrane region" description="Helical" evidence="2">
    <location>
        <begin position="161"/>
        <end position="182"/>
    </location>
</feature>
<comment type="caution">
    <text evidence="3">The sequence shown here is derived from an EMBL/GenBank/DDBJ whole genome shotgun (WGS) entry which is preliminary data.</text>
</comment>
<dbReference type="InParanoid" id="A0A409YB93"/>
<accession>A0A409YB93</accession>
<dbReference type="AlphaFoldDB" id="A0A409YB93"/>
<dbReference type="Proteomes" id="UP000284706">
    <property type="component" value="Unassembled WGS sequence"/>
</dbReference>
<keyword evidence="2" id="KW-0472">Membrane</keyword>
<keyword evidence="2" id="KW-0812">Transmembrane</keyword>
<feature type="region of interest" description="Disordered" evidence="1">
    <location>
        <begin position="192"/>
        <end position="226"/>
    </location>
</feature>
<evidence type="ECO:0000313" key="4">
    <source>
        <dbReference type="Proteomes" id="UP000284706"/>
    </source>
</evidence>
<keyword evidence="2" id="KW-1133">Transmembrane helix</keyword>
<gene>
    <name evidence="3" type="ORF">CVT26_009029</name>
</gene>
<feature type="compositionally biased region" description="Basic and acidic residues" evidence="1">
    <location>
        <begin position="213"/>
        <end position="226"/>
    </location>
</feature>
<protein>
    <submittedName>
        <fullName evidence="3">Uncharacterized protein</fullName>
    </submittedName>
</protein>
<keyword evidence="4" id="KW-1185">Reference proteome</keyword>
<sequence length="226" mass="24510">MPQSLACSSPQEHCRRLHEIVGAEVGEAVARRAGSLQRRWQKDVMSTLDLQNMGGASPKAIVTKDYIGLPILHLVFSALLVSGTFRVILNKRDFTTAFVLFAKYAYTLADPVVIYQYMQHHVPGPTFGSCYRRLGGALALAEGTEAEAVYFCRIVTGPVQALMIVGYLVGFAIMIISIPLMLADDDSIGVDLPQSSRTGSGTSAPVSIEDGADNPHEKEIQPEQSQ</sequence>
<dbReference type="EMBL" id="NHYE01001016">
    <property type="protein sequence ID" value="PPR00277.1"/>
    <property type="molecule type" value="Genomic_DNA"/>
</dbReference>
<feature type="transmembrane region" description="Helical" evidence="2">
    <location>
        <begin position="67"/>
        <end position="89"/>
    </location>
</feature>
<reference evidence="3 4" key="1">
    <citation type="journal article" date="2018" name="Evol. Lett.">
        <title>Horizontal gene cluster transfer increased hallucinogenic mushroom diversity.</title>
        <authorList>
            <person name="Reynolds H.T."/>
            <person name="Vijayakumar V."/>
            <person name="Gluck-Thaler E."/>
            <person name="Korotkin H.B."/>
            <person name="Matheny P.B."/>
            <person name="Slot J.C."/>
        </authorList>
    </citation>
    <scope>NUCLEOTIDE SEQUENCE [LARGE SCALE GENOMIC DNA]</scope>
    <source>
        <strain evidence="3 4">SRW20</strain>
    </source>
</reference>
<feature type="compositionally biased region" description="Polar residues" evidence="1">
    <location>
        <begin position="193"/>
        <end position="205"/>
    </location>
</feature>
<evidence type="ECO:0000256" key="2">
    <source>
        <dbReference type="SAM" id="Phobius"/>
    </source>
</evidence>
<organism evidence="3 4">
    <name type="scientific">Gymnopilus dilepis</name>
    <dbReference type="NCBI Taxonomy" id="231916"/>
    <lineage>
        <taxon>Eukaryota</taxon>
        <taxon>Fungi</taxon>
        <taxon>Dikarya</taxon>
        <taxon>Basidiomycota</taxon>
        <taxon>Agaricomycotina</taxon>
        <taxon>Agaricomycetes</taxon>
        <taxon>Agaricomycetidae</taxon>
        <taxon>Agaricales</taxon>
        <taxon>Agaricineae</taxon>
        <taxon>Hymenogastraceae</taxon>
        <taxon>Gymnopilus</taxon>
    </lineage>
</organism>
<name>A0A409YB93_9AGAR</name>
<evidence type="ECO:0000313" key="3">
    <source>
        <dbReference type="EMBL" id="PPR00277.1"/>
    </source>
</evidence>